<organism evidence="2 3">
    <name type="scientific">Gossypium klotzschianum</name>
    <dbReference type="NCBI Taxonomy" id="34286"/>
    <lineage>
        <taxon>Eukaryota</taxon>
        <taxon>Viridiplantae</taxon>
        <taxon>Streptophyta</taxon>
        <taxon>Embryophyta</taxon>
        <taxon>Tracheophyta</taxon>
        <taxon>Spermatophyta</taxon>
        <taxon>Magnoliopsida</taxon>
        <taxon>eudicotyledons</taxon>
        <taxon>Gunneridae</taxon>
        <taxon>Pentapetalae</taxon>
        <taxon>rosids</taxon>
        <taxon>malvids</taxon>
        <taxon>Malvales</taxon>
        <taxon>Malvaceae</taxon>
        <taxon>Malvoideae</taxon>
        <taxon>Gossypium</taxon>
    </lineage>
</organism>
<keyword evidence="3" id="KW-1185">Reference proteome</keyword>
<protein>
    <submittedName>
        <fullName evidence="2">Uncharacterized protein</fullName>
    </submittedName>
</protein>
<dbReference type="Proteomes" id="UP000593573">
    <property type="component" value="Unassembled WGS sequence"/>
</dbReference>
<feature type="region of interest" description="Disordered" evidence="1">
    <location>
        <begin position="1"/>
        <end position="22"/>
    </location>
</feature>
<name>A0A7J8U7S4_9ROSI</name>
<reference evidence="2 3" key="1">
    <citation type="journal article" date="2019" name="Genome Biol. Evol.">
        <title>Insights into the evolution of the New World diploid cottons (Gossypium, subgenus Houzingenia) based on genome sequencing.</title>
        <authorList>
            <person name="Grover C.E."/>
            <person name="Arick M.A. 2nd"/>
            <person name="Thrash A."/>
            <person name="Conover J.L."/>
            <person name="Sanders W.S."/>
            <person name="Peterson D.G."/>
            <person name="Frelichowski J.E."/>
            <person name="Scheffler J.A."/>
            <person name="Scheffler B.E."/>
            <person name="Wendel J.F."/>
        </authorList>
    </citation>
    <scope>NUCLEOTIDE SEQUENCE [LARGE SCALE GENOMIC DNA]</scope>
    <source>
        <strain evidence="2">57</strain>
        <tissue evidence="2">Leaf</tissue>
    </source>
</reference>
<dbReference type="AlphaFoldDB" id="A0A7J8U7S4"/>
<evidence type="ECO:0000313" key="3">
    <source>
        <dbReference type="Proteomes" id="UP000593573"/>
    </source>
</evidence>
<comment type="caution">
    <text evidence="2">The sequence shown here is derived from an EMBL/GenBank/DDBJ whole genome shotgun (WGS) entry which is preliminary data.</text>
</comment>
<sequence>MFSHPEFFADEEMSKGFLTSQT</sequence>
<dbReference type="EMBL" id="JABFAB010000004">
    <property type="protein sequence ID" value="MBA0646547.1"/>
    <property type="molecule type" value="Genomic_DNA"/>
</dbReference>
<evidence type="ECO:0000256" key="1">
    <source>
        <dbReference type="SAM" id="MobiDB-lite"/>
    </source>
</evidence>
<gene>
    <name evidence="2" type="ORF">Goklo_014503</name>
</gene>
<proteinExistence type="predicted"/>
<feature type="non-terminal residue" evidence="2">
    <location>
        <position position="22"/>
    </location>
</feature>
<evidence type="ECO:0000313" key="2">
    <source>
        <dbReference type="EMBL" id="MBA0646547.1"/>
    </source>
</evidence>
<accession>A0A7J8U7S4</accession>